<dbReference type="InterPro" id="IPR013155">
    <property type="entry name" value="M/V/L/I-tRNA-synth_anticd-bd"/>
</dbReference>
<dbReference type="Proteomes" id="UP000178820">
    <property type="component" value="Unassembled WGS sequence"/>
</dbReference>
<dbReference type="InterPro" id="IPR002300">
    <property type="entry name" value="aa-tRNA-synth_Ia"/>
</dbReference>
<keyword evidence="4" id="KW-0067">ATP-binding</keyword>
<evidence type="ECO:0000256" key="2">
    <source>
        <dbReference type="ARBA" id="ARBA00022598"/>
    </source>
</evidence>
<feature type="domain" description="Methionyl/Valyl/Leucyl/Isoleucyl-tRNA synthetase anticodon-binding" evidence="10">
    <location>
        <begin position="655"/>
        <end position="770"/>
    </location>
</feature>
<dbReference type="AlphaFoldDB" id="A0A1G2I5H0"/>
<dbReference type="GO" id="GO:0002161">
    <property type="term" value="F:aminoacyl-tRNA deacylase activity"/>
    <property type="evidence" value="ECO:0007669"/>
    <property type="project" value="InterPro"/>
</dbReference>
<evidence type="ECO:0000256" key="1">
    <source>
        <dbReference type="ARBA" id="ARBA00013169"/>
    </source>
</evidence>
<evidence type="ECO:0000259" key="9">
    <source>
        <dbReference type="Pfam" id="PF00133"/>
    </source>
</evidence>
<evidence type="ECO:0000256" key="7">
    <source>
        <dbReference type="ARBA" id="ARBA00047552"/>
    </source>
</evidence>
<dbReference type="NCBIfam" id="TIGR00422">
    <property type="entry name" value="valS"/>
    <property type="match status" value="1"/>
</dbReference>
<dbReference type="Pfam" id="PF00133">
    <property type="entry name" value="tRNA-synt_1"/>
    <property type="match status" value="1"/>
</dbReference>
<dbReference type="PANTHER" id="PTHR11946:SF93">
    <property type="entry name" value="VALINE--TRNA LIGASE, CHLOROPLASTIC_MITOCHONDRIAL 2"/>
    <property type="match status" value="1"/>
</dbReference>
<evidence type="ECO:0000256" key="8">
    <source>
        <dbReference type="NCBIfam" id="TIGR00422"/>
    </source>
</evidence>
<accession>A0A1G2I5H0</accession>
<keyword evidence="5" id="KW-0648">Protein biosynthesis</keyword>
<dbReference type="GO" id="GO:0005829">
    <property type="term" value="C:cytosol"/>
    <property type="evidence" value="ECO:0007669"/>
    <property type="project" value="TreeGrafter"/>
</dbReference>
<dbReference type="PRINTS" id="PR00986">
    <property type="entry name" value="TRNASYNTHVAL"/>
</dbReference>
<dbReference type="InterPro" id="IPR009008">
    <property type="entry name" value="Val/Leu/Ile-tRNA-synth_edit"/>
</dbReference>
<dbReference type="Gene3D" id="3.40.50.620">
    <property type="entry name" value="HUPs"/>
    <property type="match status" value="2"/>
</dbReference>
<name>A0A1G2I5H0_9BACT</name>
<organism evidence="11 12">
    <name type="scientific">Candidatus Staskawiczbacteria bacterium RIFCSPHIGHO2_02_FULL_42_22</name>
    <dbReference type="NCBI Taxonomy" id="1802207"/>
    <lineage>
        <taxon>Bacteria</taxon>
        <taxon>Candidatus Staskawicziibacteriota</taxon>
    </lineage>
</organism>
<dbReference type="GO" id="GO:0005524">
    <property type="term" value="F:ATP binding"/>
    <property type="evidence" value="ECO:0007669"/>
    <property type="project" value="UniProtKB-KW"/>
</dbReference>
<dbReference type="GO" id="GO:0004832">
    <property type="term" value="F:valine-tRNA ligase activity"/>
    <property type="evidence" value="ECO:0007669"/>
    <property type="project" value="UniProtKB-UniRule"/>
</dbReference>
<dbReference type="InterPro" id="IPR002303">
    <property type="entry name" value="Valyl-tRNA_ligase"/>
</dbReference>
<evidence type="ECO:0000256" key="6">
    <source>
        <dbReference type="ARBA" id="ARBA00023146"/>
    </source>
</evidence>
<keyword evidence="6" id="KW-0030">Aminoacyl-tRNA synthetase</keyword>
<dbReference type="InterPro" id="IPR033705">
    <property type="entry name" value="Anticodon_Ia_Val"/>
</dbReference>
<feature type="domain" description="Aminoacyl-tRNA synthetase class Ia" evidence="9">
    <location>
        <begin position="64"/>
        <end position="595"/>
    </location>
</feature>
<dbReference type="STRING" id="1802207.A3D44_04320"/>
<dbReference type="InterPro" id="IPR014729">
    <property type="entry name" value="Rossmann-like_a/b/a_fold"/>
</dbReference>
<evidence type="ECO:0000256" key="5">
    <source>
        <dbReference type="ARBA" id="ARBA00022917"/>
    </source>
</evidence>
<dbReference type="NCBIfam" id="NF004349">
    <property type="entry name" value="PRK05729.1"/>
    <property type="match status" value="1"/>
</dbReference>
<comment type="catalytic activity">
    <reaction evidence="7">
        <text>tRNA(Val) + L-valine + ATP = L-valyl-tRNA(Val) + AMP + diphosphate</text>
        <dbReference type="Rhea" id="RHEA:10704"/>
        <dbReference type="Rhea" id="RHEA-COMP:9672"/>
        <dbReference type="Rhea" id="RHEA-COMP:9708"/>
        <dbReference type="ChEBI" id="CHEBI:30616"/>
        <dbReference type="ChEBI" id="CHEBI:33019"/>
        <dbReference type="ChEBI" id="CHEBI:57762"/>
        <dbReference type="ChEBI" id="CHEBI:78442"/>
        <dbReference type="ChEBI" id="CHEBI:78537"/>
        <dbReference type="ChEBI" id="CHEBI:456215"/>
        <dbReference type="EC" id="6.1.1.9"/>
    </reaction>
</comment>
<gene>
    <name evidence="11" type="ORF">A3D44_04320</name>
</gene>
<dbReference type="CDD" id="cd07962">
    <property type="entry name" value="Anticodon_Ia_Val"/>
    <property type="match status" value="1"/>
</dbReference>
<dbReference type="PANTHER" id="PTHR11946">
    <property type="entry name" value="VALYL-TRNA SYNTHETASES"/>
    <property type="match status" value="1"/>
</dbReference>
<reference evidence="11 12" key="1">
    <citation type="journal article" date="2016" name="Nat. Commun.">
        <title>Thousands of microbial genomes shed light on interconnected biogeochemical processes in an aquifer system.</title>
        <authorList>
            <person name="Anantharaman K."/>
            <person name="Brown C.T."/>
            <person name="Hug L.A."/>
            <person name="Sharon I."/>
            <person name="Castelle C.J."/>
            <person name="Probst A.J."/>
            <person name="Thomas B.C."/>
            <person name="Singh A."/>
            <person name="Wilkins M.J."/>
            <person name="Karaoz U."/>
            <person name="Brodie E.L."/>
            <person name="Williams K.H."/>
            <person name="Hubbard S.S."/>
            <person name="Banfield J.F."/>
        </authorList>
    </citation>
    <scope>NUCLEOTIDE SEQUENCE [LARGE SCALE GENOMIC DNA]</scope>
</reference>
<dbReference type="SUPFAM" id="SSF52374">
    <property type="entry name" value="Nucleotidylyl transferase"/>
    <property type="match status" value="1"/>
</dbReference>
<evidence type="ECO:0000259" key="10">
    <source>
        <dbReference type="Pfam" id="PF08264"/>
    </source>
</evidence>
<dbReference type="InterPro" id="IPR009080">
    <property type="entry name" value="tRNAsynth_Ia_anticodon-bd"/>
</dbReference>
<comment type="caution">
    <text evidence="11">The sequence shown here is derived from an EMBL/GenBank/DDBJ whole genome shotgun (WGS) entry which is preliminary data.</text>
</comment>
<dbReference type="GO" id="GO:0006438">
    <property type="term" value="P:valyl-tRNA aminoacylation"/>
    <property type="evidence" value="ECO:0007669"/>
    <property type="project" value="UniProtKB-UniRule"/>
</dbReference>
<dbReference type="EMBL" id="MHOT01000004">
    <property type="protein sequence ID" value="OGZ69741.1"/>
    <property type="molecule type" value="Genomic_DNA"/>
</dbReference>
<protein>
    <recommendedName>
        <fullName evidence="1 8">Valine--tRNA ligase</fullName>
        <ecNumber evidence="1 8">6.1.1.9</ecNumber>
    </recommendedName>
</protein>
<dbReference type="SUPFAM" id="SSF50677">
    <property type="entry name" value="ValRS/IleRS/LeuRS editing domain"/>
    <property type="match status" value="1"/>
</dbReference>
<proteinExistence type="predicted"/>
<sequence>MEESSKAYDAKQVEDKIYKLWEDSGFFSPDNLSGTQINADKTRINADRIRDNQRRIRVNPRVNGKPFTIIMPPANANGNLHAGHALVMTIEDIMVRYKRMQGFKALWLPGLDHAGFETQVVYEKKLEKEGRSRFKMEPQELYQEILQFTLENKKNIEGQIKKMGASCDWSREKFTLDQDIVKIVYETFEKLHNDGLVYRGRKIINWCTKHQTSLSDLETIDSEQTDKLYYLKYGPFTIATARPETKFGDKYVVIHPKDPRYANYKEGQKLALEWINGPIEATVIKDEAIDMEFGTGVMTITPWHDAVDFSIAQKHDLDKEQIIDFYGKLLPIAGEFSDMKIGEARAKIIEKLQAKGLVEKIDQQYKHVVKKCYKCETLIEPQIKDQWFLKMAPLAKPIIELIEKNKVTFIPEHYKKISLHWLRNIVDWPLSRQIVWGIPIPAKSCEKCGYTLVETEVIRGPTSDSLSDVGPRMAVCDRCGGTMKKETDTFDTWFSSGQWPFATLKAGKKDDFKTFYPTDVMETAGEIIFFWVARMLMLGNYITKKIPFTTVYLHGLVLDAKGQKMSKSKGNVINPLDITEKYGTDALRLGLVIGNTPGTSLALDENKIKGYKHFANKIWNATRFVLLNQPTRIDADSNADLRGSKIVLSARQKKHLQELKKLIKETTKLMDNYKFYIAAEKIYHYFWHTFCDTIIEESKSALADSTESRGNSRGITQKLKERQATQYMLLEILSTSLKLLHPFMPFITEEIYQQLPLKNKKECLMIEEWPT</sequence>
<dbReference type="CDD" id="cd00817">
    <property type="entry name" value="ValRS_core"/>
    <property type="match status" value="1"/>
</dbReference>
<evidence type="ECO:0000313" key="12">
    <source>
        <dbReference type="Proteomes" id="UP000178820"/>
    </source>
</evidence>
<dbReference type="Gene3D" id="1.10.730.10">
    <property type="entry name" value="Isoleucyl-tRNA Synthetase, Domain 1"/>
    <property type="match status" value="1"/>
</dbReference>
<evidence type="ECO:0000256" key="4">
    <source>
        <dbReference type="ARBA" id="ARBA00022840"/>
    </source>
</evidence>
<evidence type="ECO:0000313" key="11">
    <source>
        <dbReference type="EMBL" id="OGZ69741.1"/>
    </source>
</evidence>
<keyword evidence="2 11" id="KW-0436">Ligase</keyword>
<dbReference type="Pfam" id="PF08264">
    <property type="entry name" value="Anticodon_1"/>
    <property type="match status" value="1"/>
</dbReference>
<dbReference type="EC" id="6.1.1.9" evidence="1 8"/>
<dbReference type="SUPFAM" id="SSF47323">
    <property type="entry name" value="Anticodon-binding domain of a subclass of class I aminoacyl-tRNA synthetases"/>
    <property type="match status" value="1"/>
</dbReference>
<evidence type="ECO:0000256" key="3">
    <source>
        <dbReference type="ARBA" id="ARBA00022741"/>
    </source>
</evidence>
<keyword evidence="3" id="KW-0547">Nucleotide-binding</keyword>